<organism evidence="1 2">
    <name type="scientific">Solanum commersonii</name>
    <name type="common">Commerson's wild potato</name>
    <name type="synonym">Commerson's nightshade</name>
    <dbReference type="NCBI Taxonomy" id="4109"/>
    <lineage>
        <taxon>Eukaryota</taxon>
        <taxon>Viridiplantae</taxon>
        <taxon>Streptophyta</taxon>
        <taxon>Embryophyta</taxon>
        <taxon>Tracheophyta</taxon>
        <taxon>Spermatophyta</taxon>
        <taxon>Magnoliopsida</taxon>
        <taxon>eudicotyledons</taxon>
        <taxon>Gunneridae</taxon>
        <taxon>Pentapetalae</taxon>
        <taxon>asterids</taxon>
        <taxon>lamiids</taxon>
        <taxon>Solanales</taxon>
        <taxon>Solanaceae</taxon>
        <taxon>Solanoideae</taxon>
        <taxon>Solaneae</taxon>
        <taxon>Solanum</taxon>
    </lineage>
</organism>
<keyword evidence="2" id="KW-1185">Reference proteome</keyword>
<reference evidence="1 2" key="1">
    <citation type="submission" date="2020-09" db="EMBL/GenBank/DDBJ databases">
        <title>De no assembly of potato wild relative species, Solanum commersonii.</title>
        <authorList>
            <person name="Cho K."/>
        </authorList>
    </citation>
    <scope>NUCLEOTIDE SEQUENCE [LARGE SCALE GENOMIC DNA]</scope>
    <source>
        <strain evidence="1">LZ3.2</strain>
        <tissue evidence="1">Leaf</tissue>
    </source>
</reference>
<sequence length="127" mass="14702">MNYLIPGLHYTDITRDRVCLVYALITSSELNIGAIIKSSMWKGVFEEHVDNMASLYLALVDITQAKGPDTEFVPILTTAERHRRDKLIMARMYGLEMLRHQNGCHASTDMQLGDIERRYWLRRGFLL</sequence>
<gene>
    <name evidence="1" type="ORF">H5410_005046</name>
</gene>
<proteinExistence type="predicted"/>
<evidence type="ECO:0000313" key="1">
    <source>
        <dbReference type="EMBL" id="KAG5619828.1"/>
    </source>
</evidence>
<dbReference type="AlphaFoldDB" id="A0A9J6A6I8"/>
<comment type="caution">
    <text evidence="1">The sequence shown here is derived from an EMBL/GenBank/DDBJ whole genome shotgun (WGS) entry which is preliminary data.</text>
</comment>
<name>A0A9J6A6I8_SOLCO</name>
<dbReference type="EMBL" id="JACXVP010000002">
    <property type="protein sequence ID" value="KAG5619828.1"/>
    <property type="molecule type" value="Genomic_DNA"/>
</dbReference>
<evidence type="ECO:0000313" key="2">
    <source>
        <dbReference type="Proteomes" id="UP000824120"/>
    </source>
</evidence>
<protein>
    <submittedName>
        <fullName evidence="1">Uncharacterized protein</fullName>
    </submittedName>
</protein>
<dbReference type="Proteomes" id="UP000824120">
    <property type="component" value="Chromosome 2"/>
</dbReference>
<accession>A0A9J6A6I8</accession>